<protein>
    <recommendedName>
        <fullName evidence="5">RRM domain-containing protein</fullName>
    </recommendedName>
</protein>
<dbReference type="Gene3D" id="3.30.70.330">
    <property type="match status" value="1"/>
</dbReference>
<dbReference type="InterPro" id="IPR035979">
    <property type="entry name" value="RBD_domain_sf"/>
</dbReference>
<proteinExistence type="predicted"/>
<dbReference type="PANTHER" id="PTHR48028">
    <property type="entry name" value="GLYCINE-RICH RNA-BINDING PROTEIN RZ1A"/>
    <property type="match status" value="1"/>
</dbReference>
<name>A0A381TL21_9ZZZZ</name>
<organism evidence="6">
    <name type="scientific">marine metagenome</name>
    <dbReference type="NCBI Taxonomy" id="408172"/>
    <lineage>
        <taxon>unclassified sequences</taxon>
        <taxon>metagenomes</taxon>
        <taxon>ecological metagenomes</taxon>
    </lineage>
</organism>
<evidence type="ECO:0000256" key="4">
    <source>
        <dbReference type="SAM" id="MobiDB-lite"/>
    </source>
</evidence>
<dbReference type="InterPro" id="IPR000504">
    <property type="entry name" value="RRM_dom"/>
</dbReference>
<dbReference type="AlphaFoldDB" id="A0A381TL21"/>
<feature type="compositionally biased region" description="Basic residues" evidence="4">
    <location>
        <begin position="77"/>
        <end position="95"/>
    </location>
</feature>
<feature type="region of interest" description="Disordered" evidence="4">
    <location>
        <begin position="49"/>
        <end position="95"/>
    </location>
</feature>
<dbReference type="PROSITE" id="PS50102">
    <property type="entry name" value="RRM"/>
    <property type="match status" value="1"/>
</dbReference>
<feature type="non-terminal residue" evidence="6">
    <location>
        <position position="1"/>
    </location>
</feature>
<sequence length="95" mass="10455">VTEVFLPLDRATDRPRGFAFIEFGDASAVTAAIEKLDGKELNGRNLRVSEARDRAPRAPQQFMDDGPPAGGMDFGRRPAKPKGSRRGLRGRKRGF</sequence>
<evidence type="ECO:0000256" key="2">
    <source>
        <dbReference type="ARBA" id="ARBA00022884"/>
    </source>
</evidence>
<dbReference type="InterPro" id="IPR012677">
    <property type="entry name" value="Nucleotide-bd_a/b_plait_sf"/>
</dbReference>
<dbReference type="GO" id="GO:0003723">
    <property type="term" value="F:RNA binding"/>
    <property type="evidence" value="ECO:0007669"/>
    <property type="project" value="UniProtKB-KW"/>
</dbReference>
<reference evidence="6" key="1">
    <citation type="submission" date="2018-05" db="EMBL/GenBank/DDBJ databases">
        <authorList>
            <person name="Lanie J.A."/>
            <person name="Ng W.-L."/>
            <person name="Kazmierczak K.M."/>
            <person name="Andrzejewski T.M."/>
            <person name="Davidsen T.M."/>
            <person name="Wayne K.J."/>
            <person name="Tettelin H."/>
            <person name="Glass J.I."/>
            <person name="Rusch D."/>
            <person name="Podicherti R."/>
            <person name="Tsui H.-C.T."/>
            <person name="Winkler M.E."/>
        </authorList>
    </citation>
    <scope>NUCLEOTIDE SEQUENCE</scope>
</reference>
<feature type="domain" description="RRM" evidence="5">
    <location>
        <begin position="1"/>
        <end position="53"/>
    </location>
</feature>
<evidence type="ECO:0000313" key="6">
    <source>
        <dbReference type="EMBL" id="SVA16770.1"/>
    </source>
</evidence>
<keyword evidence="1" id="KW-0507">mRNA processing</keyword>
<keyword evidence="3" id="KW-0508">mRNA splicing</keyword>
<gene>
    <name evidence="6" type="ORF">METZ01_LOCUS69624</name>
</gene>
<dbReference type="SUPFAM" id="SSF54928">
    <property type="entry name" value="RNA-binding domain, RBD"/>
    <property type="match status" value="1"/>
</dbReference>
<accession>A0A381TL21</accession>
<dbReference type="Pfam" id="PF00076">
    <property type="entry name" value="RRM_1"/>
    <property type="match status" value="1"/>
</dbReference>
<evidence type="ECO:0000256" key="1">
    <source>
        <dbReference type="ARBA" id="ARBA00022664"/>
    </source>
</evidence>
<evidence type="ECO:0000259" key="5">
    <source>
        <dbReference type="PROSITE" id="PS50102"/>
    </source>
</evidence>
<dbReference type="GO" id="GO:0008380">
    <property type="term" value="P:RNA splicing"/>
    <property type="evidence" value="ECO:0007669"/>
    <property type="project" value="UniProtKB-KW"/>
</dbReference>
<dbReference type="PANTHER" id="PTHR48028:SF4">
    <property type="entry name" value="SC35-LIKE SPLICING FACTOR"/>
    <property type="match status" value="1"/>
</dbReference>
<dbReference type="EMBL" id="UINC01004776">
    <property type="protein sequence ID" value="SVA16770.1"/>
    <property type="molecule type" value="Genomic_DNA"/>
</dbReference>
<dbReference type="GO" id="GO:0006397">
    <property type="term" value="P:mRNA processing"/>
    <property type="evidence" value="ECO:0007669"/>
    <property type="project" value="UniProtKB-KW"/>
</dbReference>
<dbReference type="InterPro" id="IPR051106">
    <property type="entry name" value="RNA-bind/splicing_reg"/>
</dbReference>
<evidence type="ECO:0000256" key="3">
    <source>
        <dbReference type="ARBA" id="ARBA00023187"/>
    </source>
</evidence>
<keyword evidence="2" id="KW-0694">RNA-binding</keyword>